<sequence>MAITVEKTAGALRHAMADNTDKRPRDLADMLGVREADLVAARVGRGATRIGADPHALMPRLRDLGEVMALTRNDSAVHEKIGVYDNYRPGDHAAMVLTKDIDLRLFPRHWVHAFAVELESDRGTRRSLQVFDAAGDAVHKVILRDGSDVDAWRALVADLATGDSADTLDLAPRQPPEPPKSDIDKREALLREWDRMTDTHQFLRLTSKLKMNRLGAYRIAGAPYVRPLRPDAMDLALETLAGRGVGAMVFVGNRGCIQIHTGPIHTVKRVGPWQNIMDPGFNLHLRSDHIAELWAVEKPTKRGPALSLEGFDSRGALILQVFGLRTDELDERPAFAEIVDDLPEADAAEVVS</sequence>
<dbReference type="Gene3D" id="3.40.1570.10">
    <property type="entry name" value="HemS/ChuS/ChuX like domains"/>
    <property type="match status" value="2"/>
</dbReference>
<dbReference type="CDD" id="cd16831">
    <property type="entry name" value="HemS-like_C"/>
    <property type="match status" value="1"/>
</dbReference>
<dbReference type="Proteomes" id="UP001220964">
    <property type="component" value="Unassembled WGS sequence"/>
</dbReference>
<dbReference type="SUPFAM" id="SSF144064">
    <property type="entry name" value="Heme iron utilization protein-like"/>
    <property type="match status" value="1"/>
</dbReference>
<comment type="caution">
    <text evidence="2">The sequence shown here is derived from an EMBL/GenBank/DDBJ whole genome shotgun (WGS) entry which is preliminary data.</text>
</comment>
<dbReference type="GO" id="GO:0006826">
    <property type="term" value="P:iron ion transport"/>
    <property type="evidence" value="ECO:0007669"/>
    <property type="project" value="InterPro"/>
</dbReference>
<name>A0AAE3NW19_9RHOB</name>
<gene>
    <name evidence="2" type="ORF">P1J78_21375</name>
</gene>
<evidence type="ECO:0000313" key="2">
    <source>
        <dbReference type="EMBL" id="MDF0603289.1"/>
    </source>
</evidence>
<dbReference type="RefSeq" id="WP_275569411.1">
    <property type="nucleotide sequence ID" value="NZ_JARGYC010000085.1"/>
</dbReference>
<accession>A0AAE3NW19</accession>
<dbReference type="CDD" id="cd16830">
    <property type="entry name" value="HemS-like_N"/>
    <property type="match status" value="1"/>
</dbReference>
<evidence type="ECO:0000313" key="3">
    <source>
        <dbReference type="Proteomes" id="UP001220964"/>
    </source>
</evidence>
<dbReference type="AlphaFoldDB" id="A0AAE3NW19"/>
<evidence type="ECO:0000259" key="1">
    <source>
        <dbReference type="Pfam" id="PF05171"/>
    </source>
</evidence>
<proteinExistence type="predicted"/>
<dbReference type="InterPro" id="IPR053733">
    <property type="entry name" value="Heme_Transport_Util_sf"/>
</dbReference>
<protein>
    <submittedName>
        <fullName evidence="2">Hemin-degrading factor</fullName>
    </submittedName>
</protein>
<dbReference type="EMBL" id="JARGYC010000085">
    <property type="protein sequence ID" value="MDF0603289.1"/>
    <property type="molecule type" value="Genomic_DNA"/>
</dbReference>
<feature type="domain" description="Haemin-degrading HemS/ChuX" evidence="1">
    <location>
        <begin position="210"/>
        <end position="342"/>
    </location>
</feature>
<feature type="domain" description="Haemin-degrading HemS/ChuX" evidence="1">
    <location>
        <begin position="32"/>
        <end position="159"/>
    </location>
</feature>
<reference evidence="2" key="1">
    <citation type="submission" date="2023-03" db="EMBL/GenBank/DDBJ databases">
        <title>Multiphase analysis and comparison of six strains from genera Psychromarinibacter, Lutimaribacter, and Maritimibacter, including a novel species: Psychromarinibacter sediminicola sp. nov.</title>
        <authorList>
            <person name="Wang Y.-H."/>
            <person name="Ye M.-Q."/>
            <person name="Du Z.-J."/>
        </authorList>
    </citation>
    <scope>NUCLEOTIDE SEQUENCE</scope>
    <source>
        <strain evidence="2">C21-152</strain>
    </source>
</reference>
<dbReference type="Pfam" id="PF05171">
    <property type="entry name" value="HemS"/>
    <property type="match status" value="2"/>
</dbReference>
<dbReference type="InterPro" id="IPR007845">
    <property type="entry name" value="HemS/ChuX_dom"/>
</dbReference>
<keyword evidence="3" id="KW-1185">Reference proteome</keyword>
<organism evidence="2 3">
    <name type="scientific">Psychromarinibacter sediminicola</name>
    <dbReference type="NCBI Taxonomy" id="3033385"/>
    <lineage>
        <taxon>Bacteria</taxon>
        <taxon>Pseudomonadati</taxon>
        <taxon>Pseudomonadota</taxon>
        <taxon>Alphaproteobacteria</taxon>
        <taxon>Rhodobacterales</taxon>
        <taxon>Paracoccaceae</taxon>
        <taxon>Psychromarinibacter</taxon>
    </lineage>
</organism>